<dbReference type="Gene3D" id="1.10.1900.10">
    <property type="entry name" value="c-terminal domain of poly(a) binding protein"/>
    <property type="match status" value="1"/>
</dbReference>
<dbReference type="EMBL" id="LILB01000005">
    <property type="protein sequence ID" value="KOO49080.1"/>
    <property type="molecule type" value="Genomic_DNA"/>
</dbReference>
<dbReference type="SUPFAM" id="SSF158560">
    <property type="entry name" value="BH3980-like"/>
    <property type="match status" value="1"/>
</dbReference>
<dbReference type="RefSeq" id="WP_053417272.1">
    <property type="nucleotide sequence ID" value="NZ_LILB01000005.1"/>
</dbReference>
<evidence type="ECO:0000313" key="2">
    <source>
        <dbReference type="EMBL" id="KOO49080.1"/>
    </source>
</evidence>
<keyword evidence="1" id="KW-1133">Transmembrane helix</keyword>
<dbReference type="OrthoDB" id="1655249at2"/>
<feature type="transmembrane region" description="Helical" evidence="1">
    <location>
        <begin position="123"/>
        <end position="147"/>
    </location>
</feature>
<sequence>MVIVKKLISETNEKRKLLTKENEIYFDKLLIYIRSHLLLSERQSEEVLTEILDHLLSAQAEGKTASDVFGSNPKVYAEEIVEALPKEKKGNLITFGVEILCDIIGWFIIIGAIGRYFTKSDQIYLYSSIINVVAVVAIGSGLLYVILKQLKQGAFEEKMSKRTVVKSGVLGVVTFGLFIAILYLTDELGPLVNITWFTQLGAGSALLLISYLMKRDRTKSY</sequence>
<dbReference type="PANTHER" id="PTHR41307:SF1">
    <property type="entry name" value="MEMBRANE PROTEIN"/>
    <property type="match status" value="1"/>
</dbReference>
<gene>
    <name evidence="2" type="ORF">AMD00_11840</name>
</gene>
<comment type="caution">
    <text evidence="2">The sequence shown here is derived from an EMBL/GenBank/DDBJ whole genome shotgun (WGS) entry which is preliminary data.</text>
</comment>
<feature type="transmembrane region" description="Helical" evidence="1">
    <location>
        <begin position="168"/>
        <end position="185"/>
    </location>
</feature>
<dbReference type="STRING" id="263475.AMD00_11840"/>
<proteinExistence type="predicted"/>
<evidence type="ECO:0000256" key="1">
    <source>
        <dbReference type="SAM" id="Phobius"/>
    </source>
</evidence>
<keyword evidence="3" id="KW-1185">Reference proteome</keyword>
<keyword evidence="1" id="KW-0812">Transmembrane</keyword>
<dbReference type="PANTHER" id="PTHR41307">
    <property type="entry name" value="MEMBRANE PROTEIN-RELATED"/>
    <property type="match status" value="1"/>
</dbReference>
<protein>
    <recommendedName>
        <fullName evidence="4">DUF1129 domain-containing protein</fullName>
    </recommendedName>
</protein>
<feature type="transmembrane region" description="Helical" evidence="1">
    <location>
        <begin position="92"/>
        <end position="117"/>
    </location>
</feature>
<reference evidence="3" key="1">
    <citation type="submission" date="2015-08" db="EMBL/GenBank/DDBJ databases">
        <title>Fjat-10028 dsm 16317.</title>
        <authorList>
            <person name="Liu B."/>
            <person name="Wang J."/>
            <person name="Zhu Y."/>
            <person name="Liu G."/>
            <person name="Chen Q."/>
            <person name="Chen Z."/>
            <person name="Lan J."/>
            <person name="Che J."/>
            <person name="Ge C."/>
            <person name="Shi H."/>
            <person name="Pan Z."/>
            <person name="Liu X."/>
        </authorList>
    </citation>
    <scope>NUCLEOTIDE SEQUENCE [LARGE SCALE GENOMIC DNA]</scope>
    <source>
        <strain evidence="3">DSM 16317</strain>
    </source>
</reference>
<feature type="transmembrane region" description="Helical" evidence="1">
    <location>
        <begin position="191"/>
        <end position="213"/>
    </location>
</feature>
<dbReference type="Proteomes" id="UP000036867">
    <property type="component" value="Unassembled WGS sequence"/>
</dbReference>
<accession>A0A0M0LDC1</accession>
<evidence type="ECO:0000313" key="3">
    <source>
        <dbReference type="Proteomes" id="UP000036867"/>
    </source>
</evidence>
<dbReference type="GeneID" id="301136788"/>
<dbReference type="InterPro" id="IPR009214">
    <property type="entry name" value="DUF1129"/>
</dbReference>
<organism evidence="2 3">
    <name type="scientific">Viridibacillus arvi</name>
    <dbReference type="NCBI Taxonomy" id="263475"/>
    <lineage>
        <taxon>Bacteria</taxon>
        <taxon>Bacillati</taxon>
        <taxon>Bacillota</taxon>
        <taxon>Bacilli</taxon>
        <taxon>Bacillales</taxon>
        <taxon>Caryophanaceae</taxon>
        <taxon>Viridibacillus</taxon>
    </lineage>
</organism>
<name>A0A0M0LDC1_9BACL</name>
<evidence type="ECO:0008006" key="4">
    <source>
        <dbReference type="Google" id="ProtNLM"/>
    </source>
</evidence>
<dbReference type="Pfam" id="PF06570">
    <property type="entry name" value="DUF1129"/>
    <property type="match status" value="1"/>
</dbReference>
<dbReference type="AlphaFoldDB" id="A0A0M0LDC1"/>
<keyword evidence="1" id="KW-0472">Membrane</keyword>